<dbReference type="Proteomes" id="UP000824260">
    <property type="component" value="Unassembled WGS sequence"/>
</dbReference>
<accession>A0A9D0ZNK6</accession>
<keyword evidence="2" id="KW-0269">Exonuclease</keyword>
<dbReference type="InterPro" id="IPR012337">
    <property type="entry name" value="RNaseH-like_sf"/>
</dbReference>
<dbReference type="InterPro" id="IPR013520">
    <property type="entry name" value="Ribonucl_H"/>
</dbReference>
<dbReference type="GO" id="GO:0004527">
    <property type="term" value="F:exonuclease activity"/>
    <property type="evidence" value="ECO:0007669"/>
    <property type="project" value="UniProtKB-KW"/>
</dbReference>
<reference evidence="2" key="2">
    <citation type="journal article" date="2021" name="PeerJ">
        <title>Extensive microbial diversity within the chicken gut microbiome revealed by metagenomics and culture.</title>
        <authorList>
            <person name="Gilroy R."/>
            <person name="Ravi A."/>
            <person name="Getino M."/>
            <person name="Pursley I."/>
            <person name="Horton D.L."/>
            <person name="Alikhan N.F."/>
            <person name="Baker D."/>
            <person name="Gharbi K."/>
            <person name="Hall N."/>
            <person name="Watson M."/>
            <person name="Adriaenssens E.M."/>
            <person name="Foster-Nyarko E."/>
            <person name="Jarju S."/>
            <person name="Secka A."/>
            <person name="Antonio M."/>
            <person name="Oren A."/>
            <person name="Chaudhuri R.R."/>
            <person name="La Ragione R."/>
            <person name="Hildebrand F."/>
            <person name="Pallen M.J."/>
        </authorList>
    </citation>
    <scope>NUCLEOTIDE SEQUENCE</scope>
    <source>
        <strain evidence="2">ChiSjej6B24-2974</strain>
    </source>
</reference>
<dbReference type="AlphaFoldDB" id="A0A9D0ZNK6"/>
<reference evidence="2" key="1">
    <citation type="submission" date="2020-10" db="EMBL/GenBank/DDBJ databases">
        <authorList>
            <person name="Gilroy R."/>
        </authorList>
    </citation>
    <scope>NUCLEOTIDE SEQUENCE</scope>
    <source>
        <strain evidence="2">ChiSjej6B24-2974</strain>
    </source>
</reference>
<keyword evidence="2" id="KW-0540">Nuclease</keyword>
<proteinExistence type="predicted"/>
<organism evidence="2 3">
    <name type="scientific">Candidatus Pullichristensenella stercorigallinarum</name>
    <dbReference type="NCBI Taxonomy" id="2840909"/>
    <lineage>
        <taxon>Bacteria</taxon>
        <taxon>Bacillati</taxon>
        <taxon>Bacillota</taxon>
        <taxon>Clostridia</taxon>
        <taxon>Candidatus Pullichristensenella</taxon>
    </lineage>
</organism>
<dbReference type="InterPro" id="IPR036397">
    <property type="entry name" value="RNaseH_sf"/>
</dbReference>
<sequence length="196" mass="22542">MFGRKHEKKRMIALDAELDGMRPSRIIQLSYLIIDGRRVRGKNFYFSVEAINRHARKVHGLGVGQLRKLSGGDLFAHHADEIYRDFEKCGMVIGHDVAGDMRYLRDEFARIGVEFPDIPRFCTLQHYTKEANIPLKQNPSKLKPPRLEELMKHFGITPELVTRKCRKWFGGGDHYHDARFDAAAAYLCMVVGEELG</sequence>
<dbReference type="EMBL" id="DVFZ01000106">
    <property type="protein sequence ID" value="HIQ83713.1"/>
    <property type="molecule type" value="Genomic_DNA"/>
</dbReference>
<name>A0A9D0ZNK6_9FIRM</name>
<dbReference type="SUPFAM" id="SSF53098">
    <property type="entry name" value="Ribonuclease H-like"/>
    <property type="match status" value="1"/>
</dbReference>
<comment type="caution">
    <text evidence="2">The sequence shown here is derived from an EMBL/GenBank/DDBJ whole genome shotgun (WGS) entry which is preliminary data.</text>
</comment>
<dbReference type="SMART" id="SM00479">
    <property type="entry name" value="EXOIII"/>
    <property type="match status" value="1"/>
</dbReference>
<feature type="domain" description="Exonuclease" evidence="1">
    <location>
        <begin position="10"/>
        <end position="195"/>
    </location>
</feature>
<evidence type="ECO:0000313" key="2">
    <source>
        <dbReference type="EMBL" id="HIQ83713.1"/>
    </source>
</evidence>
<dbReference type="GO" id="GO:0003676">
    <property type="term" value="F:nucleic acid binding"/>
    <property type="evidence" value="ECO:0007669"/>
    <property type="project" value="InterPro"/>
</dbReference>
<dbReference type="CDD" id="cd06127">
    <property type="entry name" value="DEDDh"/>
    <property type="match status" value="1"/>
</dbReference>
<dbReference type="Gene3D" id="3.30.420.10">
    <property type="entry name" value="Ribonuclease H-like superfamily/Ribonuclease H"/>
    <property type="match status" value="1"/>
</dbReference>
<evidence type="ECO:0000259" key="1">
    <source>
        <dbReference type="SMART" id="SM00479"/>
    </source>
</evidence>
<gene>
    <name evidence="2" type="ORF">IAA52_11495</name>
</gene>
<evidence type="ECO:0000313" key="3">
    <source>
        <dbReference type="Proteomes" id="UP000824260"/>
    </source>
</evidence>
<protein>
    <submittedName>
        <fullName evidence="2">3'-5' exonuclease</fullName>
    </submittedName>
</protein>
<keyword evidence="2" id="KW-0378">Hydrolase</keyword>